<gene>
    <name evidence="2" type="ORF">MNODULE_17720</name>
</gene>
<proteinExistence type="predicted"/>
<keyword evidence="3" id="KW-1185">Reference proteome</keyword>
<dbReference type="Gene3D" id="3.60.15.10">
    <property type="entry name" value="Ribonuclease Z/Hydroxyacylglutathione hydrolase-like"/>
    <property type="match status" value="1"/>
</dbReference>
<dbReference type="Proteomes" id="UP000534783">
    <property type="component" value="Unassembled WGS sequence"/>
</dbReference>
<evidence type="ECO:0000313" key="2">
    <source>
        <dbReference type="EMBL" id="NKE72593.1"/>
    </source>
</evidence>
<dbReference type="Pfam" id="PF14597">
    <property type="entry name" value="Lactamase_B_5"/>
    <property type="match status" value="1"/>
</dbReference>
<dbReference type="SUPFAM" id="SSF56281">
    <property type="entry name" value="Metallo-hydrolase/oxidoreductase"/>
    <property type="match status" value="1"/>
</dbReference>
<reference evidence="2 3" key="1">
    <citation type="journal article" date="2020" name="Nature">
        <title>Bacterial chemolithoautotrophy via manganese oxidation.</title>
        <authorList>
            <person name="Yu H."/>
            <person name="Leadbetter J.R."/>
        </authorList>
    </citation>
    <scope>NUCLEOTIDE SEQUENCE [LARGE SCALE GENOMIC DNA]</scope>
    <source>
        <strain evidence="2 3">Mn-1</strain>
    </source>
</reference>
<dbReference type="SMART" id="SM00849">
    <property type="entry name" value="Lactamase_B"/>
    <property type="match status" value="1"/>
</dbReference>
<name>A0A7X6ICF3_9BACT</name>
<feature type="domain" description="Metallo-beta-lactamase" evidence="1">
    <location>
        <begin position="21"/>
        <end position="180"/>
    </location>
</feature>
<protein>
    <recommendedName>
        <fullName evidence="1">Metallo-beta-lactamase domain-containing protein</fullName>
    </recommendedName>
</protein>
<dbReference type="InterPro" id="IPR001279">
    <property type="entry name" value="Metallo-B-lactamas"/>
</dbReference>
<organism evidence="2 3">
    <name type="scientific">Candidatus Manganitrophus noduliformans</name>
    <dbReference type="NCBI Taxonomy" id="2606439"/>
    <lineage>
        <taxon>Bacteria</taxon>
        <taxon>Pseudomonadati</taxon>
        <taxon>Nitrospirota</taxon>
        <taxon>Nitrospiria</taxon>
        <taxon>Candidatus Troglogloeales</taxon>
        <taxon>Candidatus Manganitrophaceae</taxon>
        <taxon>Candidatus Manganitrophus</taxon>
    </lineage>
</organism>
<dbReference type="AlphaFoldDB" id="A0A7X6ICF3"/>
<dbReference type="EMBL" id="VTOW01000003">
    <property type="protein sequence ID" value="NKE72593.1"/>
    <property type="molecule type" value="Genomic_DNA"/>
</dbReference>
<evidence type="ECO:0000313" key="3">
    <source>
        <dbReference type="Proteomes" id="UP000534783"/>
    </source>
</evidence>
<sequence>METLFSGIEMWSWYSEEKGMSFNGYLIGQGKERVVIDPPQMTIDDKQDLSIDGAKAVILTNRDHIREAMECRLLLNTKVWAPEADAPEMGSVTIDQTYKDGDLLPAGLKAVSIPNGKSPGESALYLNKHGGIFILGDALVGMPEGTLKLLSPDKYTDVNKAKEGLRRLLDYEFEIVLVGDGKPILSGGKKAVEAFLNRG</sequence>
<dbReference type="InterPro" id="IPR036866">
    <property type="entry name" value="RibonucZ/Hydroxyglut_hydro"/>
</dbReference>
<dbReference type="RefSeq" id="WP_168062389.1">
    <property type="nucleotide sequence ID" value="NZ_VTOW01000003.1"/>
</dbReference>
<evidence type="ECO:0000259" key="1">
    <source>
        <dbReference type="SMART" id="SM00849"/>
    </source>
</evidence>
<accession>A0A7X6ICF3</accession>
<comment type="caution">
    <text evidence="2">The sequence shown here is derived from an EMBL/GenBank/DDBJ whole genome shotgun (WGS) entry which is preliminary data.</text>
</comment>